<feature type="compositionally biased region" description="Polar residues" evidence="2">
    <location>
        <begin position="194"/>
        <end position="208"/>
    </location>
</feature>
<feature type="coiled-coil region" evidence="1">
    <location>
        <begin position="40"/>
        <end position="100"/>
    </location>
</feature>
<protein>
    <recommendedName>
        <fullName evidence="5">DUF222 domain-containing protein</fullName>
    </recommendedName>
</protein>
<proteinExistence type="predicted"/>
<name>A0ABV6QHM0_9ACTN</name>
<reference evidence="3 4" key="1">
    <citation type="submission" date="2024-09" db="EMBL/GenBank/DDBJ databases">
        <authorList>
            <person name="Sun Q."/>
            <person name="Mori K."/>
        </authorList>
    </citation>
    <scope>NUCLEOTIDE SEQUENCE [LARGE SCALE GENOMIC DNA]</scope>
    <source>
        <strain evidence="3 4">CGMCC 1.15906</strain>
    </source>
</reference>
<evidence type="ECO:0008006" key="5">
    <source>
        <dbReference type="Google" id="ProtNLM"/>
    </source>
</evidence>
<evidence type="ECO:0000313" key="3">
    <source>
        <dbReference type="EMBL" id="MFC0623237.1"/>
    </source>
</evidence>
<evidence type="ECO:0000256" key="1">
    <source>
        <dbReference type="SAM" id="Coils"/>
    </source>
</evidence>
<sequence>MSEHHDRLQALLQDRKSKAPKTRATAPFPLVLDANLAIARARAEQTLDLVKAEYQDAEQARSGEDADVRQGGRAPIDPALTKALREAEKAHAEAAAAADEVTVHIILVALSDDEYDKLAKEHPPRKDNTDDAEHGWNIETFPGALTKACAARVTDAEGNLLDTDPGELIDTLAKGEKQTAYSVCVGLNSQVTSVPFSRANSHTSQRSGGKSRRR</sequence>
<keyword evidence="4" id="KW-1185">Reference proteome</keyword>
<evidence type="ECO:0000256" key="2">
    <source>
        <dbReference type="SAM" id="MobiDB-lite"/>
    </source>
</evidence>
<dbReference type="RefSeq" id="WP_380043935.1">
    <property type="nucleotide sequence ID" value="NZ_JBHLTC010000004.1"/>
</dbReference>
<feature type="compositionally biased region" description="Basic and acidic residues" evidence="2">
    <location>
        <begin position="1"/>
        <end position="17"/>
    </location>
</feature>
<gene>
    <name evidence="3" type="ORF">ACFFGN_04140</name>
</gene>
<accession>A0ABV6QHM0</accession>
<feature type="region of interest" description="Disordered" evidence="2">
    <location>
        <begin position="194"/>
        <end position="214"/>
    </location>
</feature>
<comment type="caution">
    <text evidence="3">The sequence shown here is derived from an EMBL/GenBank/DDBJ whole genome shotgun (WGS) entry which is preliminary data.</text>
</comment>
<dbReference type="EMBL" id="JBHLTC010000004">
    <property type="protein sequence ID" value="MFC0623237.1"/>
    <property type="molecule type" value="Genomic_DNA"/>
</dbReference>
<evidence type="ECO:0000313" key="4">
    <source>
        <dbReference type="Proteomes" id="UP001589890"/>
    </source>
</evidence>
<keyword evidence="1" id="KW-0175">Coiled coil</keyword>
<organism evidence="3 4">
    <name type="scientific">Kribbella deserti</name>
    <dbReference type="NCBI Taxonomy" id="1926257"/>
    <lineage>
        <taxon>Bacteria</taxon>
        <taxon>Bacillati</taxon>
        <taxon>Actinomycetota</taxon>
        <taxon>Actinomycetes</taxon>
        <taxon>Propionibacteriales</taxon>
        <taxon>Kribbellaceae</taxon>
        <taxon>Kribbella</taxon>
    </lineage>
</organism>
<dbReference type="Proteomes" id="UP001589890">
    <property type="component" value="Unassembled WGS sequence"/>
</dbReference>
<feature type="region of interest" description="Disordered" evidence="2">
    <location>
        <begin position="1"/>
        <end position="24"/>
    </location>
</feature>